<dbReference type="GO" id="GO:0004674">
    <property type="term" value="F:protein serine/threonine kinase activity"/>
    <property type="evidence" value="ECO:0007669"/>
    <property type="project" value="UniProtKB-KW"/>
</dbReference>
<dbReference type="PROSITE" id="PS50948">
    <property type="entry name" value="PAN"/>
    <property type="match status" value="1"/>
</dbReference>
<evidence type="ECO:0000256" key="13">
    <source>
        <dbReference type="PROSITE-ProRule" id="PRU10141"/>
    </source>
</evidence>
<keyword evidence="14" id="KW-0812">Transmembrane</keyword>
<keyword evidence="9" id="KW-0325">Glycoprotein</keyword>
<dbReference type="InterPro" id="IPR003609">
    <property type="entry name" value="Pan_app"/>
</dbReference>
<feature type="domain" description="EGF-like" evidence="16">
    <location>
        <begin position="43"/>
        <end position="84"/>
    </location>
</feature>
<evidence type="ECO:0000256" key="5">
    <source>
        <dbReference type="ARBA" id="ARBA00022741"/>
    </source>
</evidence>
<dbReference type="Pfam" id="PF00954">
    <property type="entry name" value="S_locus_glycop"/>
    <property type="match status" value="2"/>
</dbReference>
<dbReference type="FunFam" id="3.30.200.20:FF:000195">
    <property type="entry name" value="G-type lectin S-receptor-like serine/threonine-protein kinase"/>
    <property type="match status" value="1"/>
</dbReference>
<dbReference type="InterPro" id="IPR036426">
    <property type="entry name" value="Bulb-type_lectin_dom_sf"/>
</dbReference>
<dbReference type="SUPFAM" id="SSF56112">
    <property type="entry name" value="Protein kinase-like (PK-like)"/>
    <property type="match status" value="1"/>
</dbReference>
<keyword evidence="5 13" id="KW-0547">Nucleotide-binding</keyword>
<dbReference type="EC" id="2.7.11.1" evidence="1"/>
<dbReference type="Gene3D" id="3.30.200.20">
    <property type="entry name" value="Phosphorylase Kinase, domain 1"/>
    <property type="match status" value="1"/>
</dbReference>
<dbReference type="InterPro" id="IPR001245">
    <property type="entry name" value="Ser-Thr/Tyr_kinase_cat_dom"/>
</dbReference>
<dbReference type="GO" id="GO:0048544">
    <property type="term" value="P:recognition of pollen"/>
    <property type="evidence" value="ECO:0007669"/>
    <property type="project" value="InterPro"/>
</dbReference>
<dbReference type="PANTHER" id="PTHR32444">
    <property type="entry name" value="BULB-TYPE LECTIN DOMAIN-CONTAINING PROTEIN"/>
    <property type="match status" value="1"/>
</dbReference>
<dbReference type="InterPro" id="IPR011009">
    <property type="entry name" value="Kinase-like_dom_sf"/>
</dbReference>
<keyword evidence="6" id="KW-0418">Kinase</keyword>
<dbReference type="InterPro" id="IPR000858">
    <property type="entry name" value="S_locus_glycoprot_dom"/>
</dbReference>
<dbReference type="PROSITE" id="PS50026">
    <property type="entry name" value="EGF_3"/>
    <property type="match status" value="1"/>
</dbReference>
<dbReference type="PANTHER" id="PTHR32444:SF130">
    <property type="entry name" value="RECEPTOR-LIKE SERINE_THREONINE-PROTEIN KINASE"/>
    <property type="match status" value="1"/>
</dbReference>
<evidence type="ECO:0000256" key="9">
    <source>
        <dbReference type="ARBA" id="ARBA00023180"/>
    </source>
</evidence>
<dbReference type="Gene3D" id="2.90.10.10">
    <property type="entry name" value="Bulb-type lectin domain"/>
    <property type="match status" value="1"/>
</dbReference>
<organism evidence="18">
    <name type="scientific">Fagus sylvatica</name>
    <name type="common">Beechnut</name>
    <dbReference type="NCBI Taxonomy" id="28930"/>
    <lineage>
        <taxon>Eukaryota</taxon>
        <taxon>Viridiplantae</taxon>
        <taxon>Streptophyta</taxon>
        <taxon>Embryophyta</taxon>
        <taxon>Tracheophyta</taxon>
        <taxon>Spermatophyta</taxon>
        <taxon>Magnoliopsida</taxon>
        <taxon>eudicotyledons</taxon>
        <taxon>Gunneridae</taxon>
        <taxon>Pentapetalae</taxon>
        <taxon>rosids</taxon>
        <taxon>fabids</taxon>
        <taxon>Fagales</taxon>
        <taxon>Fagaceae</taxon>
        <taxon>Fagus</taxon>
    </lineage>
</organism>
<dbReference type="CDD" id="cd00054">
    <property type="entry name" value="EGF_CA"/>
    <property type="match status" value="1"/>
</dbReference>
<evidence type="ECO:0000259" key="15">
    <source>
        <dbReference type="PROSITE" id="PS50011"/>
    </source>
</evidence>
<protein>
    <recommendedName>
        <fullName evidence="1">non-specific serine/threonine protein kinase</fullName>
        <ecNumber evidence="1">2.7.11.1</ecNumber>
    </recommendedName>
</protein>
<keyword evidence="14" id="KW-1133">Transmembrane helix</keyword>
<dbReference type="PROSITE" id="PS50011">
    <property type="entry name" value="PROTEIN_KINASE_DOM"/>
    <property type="match status" value="1"/>
</dbReference>
<dbReference type="Pfam" id="PF01453">
    <property type="entry name" value="B_lectin"/>
    <property type="match status" value="1"/>
</dbReference>
<keyword evidence="2" id="KW-0723">Serine/threonine-protein kinase</keyword>
<accession>A0A2N9H640</accession>
<dbReference type="InterPro" id="IPR001480">
    <property type="entry name" value="Bulb-type_lectin_dom"/>
</dbReference>
<evidence type="ECO:0000256" key="1">
    <source>
        <dbReference type="ARBA" id="ARBA00012513"/>
    </source>
</evidence>
<dbReference type="InterPro" id="IPR000742">
    <property type="entry name" value="EGF"/>
</dbReference>
<evidence type="ECO:0000256" key="6">
    <source>
        <dbReference type="ARBA" id="ARBA00022777"/>
    </source>
</evidence>
<evidence type="ECO:0000256" key="14">
    <source>
        <dbReference type="SAM" id="Phobius"/>
    </source>
</evidence>
<reference evidence="18" key="1">
    <citation type="submission" date="2018-02" db="EMBL/GenBank/DDBJ databases">
        <authorList>
            <person name="Cohen D.B."/>
            <person name="Kent A.D."/>
        </authorList>
    </citation>
    <scope>NUCLEOTIDE SEQUENCE</scope>
</reference>
<gene>
    <name evidence="18" type="ORF">FSB_LOCUS35003</name>
</gene>
<evidence type="ECO:0000259" key="17">
    <source>
        <dbReference type="PROSITE" id="PS50948"/>
    </source>
</evidence>
<feature type="binding site" evidence="13">
    <location>
        <position position="267"/>
    </location>
    <ligand>
        <name>ATP</name>
        <dbReference type="ChEBI" id="CHEBI:30616"/>
    </ligand>
</feature>
<name>A0A2N9H640_FAGSY</name>
<dbReference type="Gene3D" id="1.10.510.10">
    <property type="entry name" value="Transferase(Phosphotransferase) domain 1"/>
    <property type="match status" value="1"/>
</dbReference>
<keyword evidence="14" id="KW-0472">Membrane</keyword>
<evidence type="ECO:0000256" key="12">
    <source>
        <dbReference type="PROSITE-ProRule" id="PRU00076"/>
    </source>
</evidence>
<feature type="domain" description="Protein kinase" evidence="15">
    <location>
        <begin position="239"/>
        <end position="576"/>
    </location>
</feature>
<evidence type="ECO:0000259" key="16">
    <source>
        <dbReference type="PROSITE" id="PS50026"/>
    </source>
</evidence>
<evidence type="ECO:0000256" key="4">
    <source>
        <dbReference type="ARBA" id="ARBA00022729"/>
    </source>
</evidence>
<dbReference type="SUPFAM" id="SSF51110">
    <property type="entry name" value="alpha-D-mannose-specific plant lectins"/>
    <property type="match status" value="1"/>
</dbReference>
<evidence type="ECO:0000256" key="8">
    <source>
        <dbReference type="ARBA" id="ARBA00023157"/>
    </source>
</evidence>
<proteinExistence type="predicted"/>
<dbReference type="PROSITE" id="PS00107">
    <property type="entry name" value="PROTEIN_KINASE_ATP"/>
    <property type="match status" value="1"/>
</dbReference>
<evidence type="ECO:0000256" key="7">
    <source>
        <dbReference type="ARBA" id="ARBA00022840"/>
    </source>
</evidence>
<evidence type="ECO:0000256" key="3">
    <source>
        <dbReference type="ARBA" id="ARBA00022679"/>
    </source>
</evidence>
<dbReference type="GO" id="GO:0106310">
    <property type="term" value="F:protein serine kinase activity"/>
    <property type="evidence" value="ECO:0007669"/>
    <property type="project" value="RHEA"/>
</dbReference>
<keyword evidence="8" id="KW-1015">Disulfide bond</keyword>
<evidence type="ECO:0000313" key="18">
    <source>
        <dbReference type="EMBL" id="SPD07121.1"/>
    </source>
</evidence>
<keyword evidence="7 13" id="KW-0067">ATP-binding</keyword>
<evidence type="ECO:0000256" key="11">
    <source>
        <dbReference type="ARBA" id="ARBA00048679"/>
    </source>
</evidence>
<dbReference type="GO" id="GO:0005524">
    <property type="term" value="F:ATP binding"/>
    <property type="evidence" value="ECO:0007669"/>
    <property type="project" value="UniProtKB-UniRule"/>
</dbReference>
<dbReference type="Pfam" id="PF07714">
    <property type="entry name" value="PK_Tyr_Ser-Thr"/>
    <property type="match status" value="1"/>
</dbReference>
<feature type="domain" description="Apple" evidence="17">
    <location>
        <begin position="746"/>
        <end position="827"/>
    </location>
</feature>
<evidence type="ECO:0000256" key="10">
    <source>
        <dbReference type="ARBA" id="ARBA00047899"/>
    </source>
</evidence>
<dbReference type="InterPro" id="IPR000719">
    <property type="entry name" value="Prot_kinase_dom"/>
</dbReference>
<comment type="caution">
    <text evidence="12">Lacks conserved residue(s) required for the propagation of feature annotation.</text>
</comment>
<dbReference type="Pfam" id="PF08276">
    <property type="entry name" value="PAN_2"/>
    <property type="match status" value="1"/>
</dbReference>
<comment type="catalytic activity">
    <reaction evidence="11">
        <text>L-seryl-[protein] + ATP = O-phospho-L-seryl-[protein] + ADP + H(+)</text>
        <dbReference type="Rhea" id="RHEA:17989"/>
        <dbReference type="Rhea" id="RHEA-COMP:9863"/>
        <dbReference type="Rhea" id="RHEA-COMP:11604"/>
        <dbReference type="ChEBI" id="CHEBI:15378"/>
        <dbReference type="ChEBI" id="CHEBI:29999"/>
        <dbReference type="ChEBI" id="CHEBI:30616"/>
        <dbReference type="ChEBI" id="CHEBI:83421"/>
        <dbReference type="ChEBI" id="CHEBI:456216"/>
        <dbReference type="EC" id="2.7.11.1"/>
    </reaction>
</comment>
<dbReference type="InterPro" id="IPR017441">
    <property type="entry name" value="Protein_kinase_ATP_BS"/>
</dbReference>
<dbReference type="AlphaFoldDB" id="A0A2N9H640"/>
<dbReference type="CDD" id="cd01098">
    <property type="entry name" value="PAN_AP_plant"/>
    <property type="match status" value="1"/>
</dbReference>
<dbReference type="SMART" id="SM00473">
    <property type="entry name" value="PAN_AP"/>
    <property type="match status" value="1"/>
</dbReference>
<keyword evidence="12" id="KW-0245">EGF-like domain</keyword>
<feature type="transmembrane region" description="Helical" evidence="14">
    <location>
        <begin position="178"/>
        <end position="200"/>
    </location>
</feature>
<comment type="catalytic activity">
    <reaction evidence="10">
        <text>L-threonyl-[protein] + ATP = O-phospho-L-threonyl-[protein] + ADP + H(+)</text>
        <dbReference type="Rhea" id="RHEA:46608"/>
        <dbReference type="Rhea" id="RHEA-COMP:11060"/>
        <dbReference type="Rhea" id="RHEA-COMP:11605"/>
        <dbReference type="ChEBI" id="CHEBI:15378"/>
        <dbReference type="ChEBI" id="CHEBI:30013"/>
        <dbReference type="ChEBI" id="CHEBI:30616"/>
        <dbReference type="ChEBI" id="CHEBI:61977"/>
        <dbReference type="ChEBI" id="CHEBI:456216"/>
        <dbReference type="EC" id="2.7.11.1"/>
    </reaction>
</comment>
<feature type="transmembrane region" description="Helical" evidence="14">
    <location>
        <begin position="838"/>
        <end position="859"/>
    </location>
</feature>
<sequence length="867" mass="97837">MAMANHQQQQSHSGYKFNFVNNEDDNLTWNDDDLQWKELNSAPSYRCENYGQCGTNSKCRLDSPDDINTFECTCLPGYEPKSPRDWNLRDGSQGCVRKQSGMSMCGNGEGVCEGGTFEAFTSVNIDGKGTGCLVWNGELMDILENSRKRWVLNVRVDANELATYTRKSKGFLGKKRQLAIIILSVAVPLFLVSLIAYMWLKKKRKTKVSLEENELEGSSRHPDLSIFDLSCIVAATGNFSPTNKLGEGGFGSVFKGELPNGQHIAVKRLSKSSGQGKEEFKNEVMLIAKLQHRNLVKIFGCCIQEEEQMLIYEYMPNKSLDSFIFDHTRSSMLNWRKRFEIIDGIVRVVICHRSMQYLGNFQQNQMSLVLVSCCWRFVSGKKNNASYQNHPCLTLIGHVWELWREDRALDIVDSSINESFVPHEVLRCIQIGLLCVQEDAMDRPPMSAVLLMLSSETTLPSPKQPAFVFRKTSNDLGLVAGGGMILSMIPPEFSPSISLETLSSMTIITCLLWSTNVSVQGTIASSVAQLQDSGNLVLVQDNNEKLLWQSFDYPTDTSLPHMKLGLNRITGLDRFLISWKSQDDPGTGDYLYKMNPSASPQVYLYRRSTQYWRSDPWPWQPSAAATTSSGYNFNFVNNEDEVSYTYFLDDPSIISRLVIDNSGSLQQLTWNNGDLQWKEHWSAPNYRCDNYGQCGANSICDLESPDNMNKFDCTCLPGYEPKSPRDWYLKDGSKGCVKKQLEISMCGNGEGFVKVEHLKGPDTSNATWMDMSMSSSECEQACLSNCSCTAFTSINIDGKGTSCLVWYGELMDISENSNEWCYLHKEVQRFSWQKEAAGYYYIICCCAFVSGILDSLYVAKEEEENKR</sequence>
<keyword evidence="4" id="KW-0732">Signal</keyword>
<evidence type="ECO:0000256" key="2">
    <source>
        <dbReference type="ARBA" id="ARBA00022527"/>
    </source>
</evidence>
<dbReference type="EMBL" id="OIVN01002878">
    <property type="protein sequence ID" value="SPD07121.1"/>
    <property type="molecule type" value="Genomic_DNA"/>
</dbReference>
<keyword evidence="3" id="KW-0808">Transferase</keyword>